<dbReference type="EMBL" id="WSZM01000286">
    <property type="protein sequence ID" value="KAF4036012.1"/>
    <property type="molecule type" value="Genomic_DNA"/>
</dbReference>
<name>A0A833RZ97_PHYIN</name>
<protein>
    <submittedName>
        <fullName evidence="1">Uncharacterized protein</fullName>
    </submittedName>
</protein>
<evidence type="ECO:0000313" key="1">
    <source>
        <dbReference type="EMBL" id="KAF4036012.1"/>
    </source>
</evidence>
<reference evidence="1" key="1">
    <citation type="submission" date="2020-04" db="EMBL/GenBank/DDBJ databases">
        <title>Hybrid Assembly of Korean Phytophthora infestans isolates.</title>
        <authorList>
            <person name="Prokchorchik M."/>
            <person name="Lee Y."/>
            <person name="Seo J."/>
            <person name="Cho J.-H."/>
            <person name="Park Y.-E."/>
            <person name="Jang D.-C."/>
            <person name="Im J.-S."/>
            <person name="Choi J.-G."/>
            <person name="Park H.-J."/>
            <person name="Lee G.-B."/>
            <person name="Lee Y.-G."/>
            <person name="Hong S.-Y."/>
            <person name="Cho K."/>
            <person name="Sohn K.H."/>
        </authorList>
    </citation>
    <scope>NUCLEOTIDE SEQUENCE</scope>
    <source>
        <strain evidence="1">KR_1_A1</strain>
    </source>
</reference>
<organism evidence="1 2">
    <name type="scientific">Phytophthora infestans</name>
    <name type="common">Potato late blight agent</name>
    <name type="synonym">Botrytis infestans</name>
    <dbReference type="NCBI Taxonomy" id="4787"/>
    <lineage>
        <taxon>Eukaryota</taxon>
        <taxon>Sar</taxon>
        <taxon>Stramenopiles</taxon>
        <taxon>Oomycota</taxon>
        <taxon>Peronosporomycetes</taxon>
        <taxon>Peronosporales</taxon>
        <taxon>Peronosporaceae</taxon>
        <taxon>Phytophthora</taxon>
    </lineage>
</organism>
<dbReference type="Proteomes" id="UP000602510">
    <property type="component" value="Unassembled WGS sequence"/>
</dbReference>
<accession>A0A833RZ97</accession>
<gene>
    <name evidence="1" type="ORF">GN244_ATG12011</name>
</gene>
<evidence type="ECO:0000313" key="2">
    <source>
        <dbReference type="Proteomes" id="UP000602510"/>
    </source>
</evidence>
<comment type="caution">
    <text evidence="1">The sequence shown here is derived from an EMBL/GenBank/DDBJ whole genome shotgun (WGS) entry which is preliminary data.</text>
</comment>
<dbReference type="AlphaFoldDB" id="A0A833RZ97"/>
<proteinExistence type="predicted"/>
<keyword evidence="2" id="KW-1185">Reference proteome</keyword>
<sequence>MKNDQMAHNPVTRGMCMPIRSSQIFVWVKGVKIKEPTLCKNDLRLLFLRTLVRAFGYCNKYKSRLDITRVHYTQIAWRSRLALNNLPYYRLHIENFLLVALGYHHEHLRTTLNDDHPLSRMLFLEIRIRSLR</sequence>